<name>A0A3A9AI62_9FIRM</name>
<accession>A0A3A9AI62</accession>
<proteinExistence type="predicted"/>
<protein>
    <submittedName>
        <fullName evidence="1">Uncharacterized protein</fullName>
    </submittedName>
</protein>
<comment type="caution">
    <text evidence="1">The sequence shown here is derived from an EMBL/GenBank/DDBJ whole genome shotgun (WGS) entry which is preliminary data.</text>
</comment>
<dbReference type="AlphaFoldDB" id="A0A3A9AI62"/>
<evidence type="ECO:0000313" key="2">
    <source>
        <dbReference type="Proteomes" id="UP000280696"/>
    </source>
</evidence>
<sequence length="120" mass="13309">MVKVTIKACRMKSAGSYVLGLPDGLPESTSLKCIWEQTGCTRMNFCVETRDHSDTLFRDSTATASLETAIINAKYVNSNPPDRVSRDFKADGLNLSKRTMSNRTVWSAGSKSYMRVYLTG</sequence>
<dbReference type="Proteomes" id="UP000280696">
    <property type="component" value="Unassembled WGS sequence"/>
</dbReference>
<gene>
    <name evidence="1" type="ORF">D7V94_21570</name>
</gene>
<dbReference type="EMBL" id="RAYQ01000047">
    <property type="protein sequence ID" value="RKI87076.1"/>
    <property type="molecule type" value="Genomic_DNA"/>
</dbReference>
<organism evidence="1 2">
    <name type="scientific">Parablautia intestinalis</name>
    <dbReference type="NCBI Taxonomy" id="2320100"/>
    <lineage>
        <taxon>Bacteria</taxon>
        <taxon>Bacillati</taxon>
        <taxon>Bacillota</taxon>
        <taxon>Clostridia</taxon>
        <taxon>Lachnospirales</taxon>
        <taxon>Lachnospiraceae</taxon>
        <taxon>Parablautia</taxon>
    </lineage>
</organism>
<evidence type="ECO:0000313" key="1">
    <source>
        <dbReference type="EMBL" id="RKI87076.1"/>
    </source>
</evidence>
<keyword evidence="2" id="KW-1185">Reference proteome</keyword>
<reference evidence="1 2" key="1">
    <citation type="submission" date="2018-09" db="EMBL/GenBank/DDBJ databases">
        <title>Murine metabolic-syndrome-specific gut microbial biobank.</title>
        <authorList>
            <person name="Liu C."/>
        </authorList>
    </citation>
    <scope>NUCLEOTIDE SEQUENCE [LARGE SCALE GENOMIC DNA]</scope>
    <source>
        <strain evidence="1 2">0.1xD8-82</strain>
    </source>
</reference>